<name>A0A4Z2IG32_9TELE</name>
<proteinExistence type="predicted"/>
<comment type="caution">
    <text evidence="1">The sequence shown here is derived from an EMBL/GenBank/DDBJ whole genome shotgun (WGS) entry which is preliminary data.</text>
</comment>
<organism evidence="1 2">
    <name type="scientific">Liparis tanakae</name>
    <name type="common">Tanaka's snailfish</name>
    <dbReference type="NCBI Taxonomy" id="230148"/>
    <lineage>
        <taxon>Eukaryota</taxon>
        <taxon>Metazoa</taxon>
        <taxon>Chordata</taxon>
        <taxon>Craniata</taxon>
        <taxon>Vertebrata</taxon>
        <taxon>Euteleostomi</taxon>
        <taxon>Actinopterygii</taxon>
        <taxon>Neopterygii</taxon>
        <taxon>Teleostei</taxon>
        <taxon>Neoteleostei</taxon>
        <taxon>Acanthomorphata</taxon>
        <taxon>Eupercaria</taxon>
        <taxon>Perciformes</taxon>
        <taxon>Cottioidei</taxon>
        <taxon>Cottales</taxon>
        <taxon>Liparidae</taxon>
        <taxon>Liparis</taxon>
    </lineage>
</organism>
<sequence>MSSGEGILSRAGSVFCCARADCHINHVNQLLTRRHRVPLREKIHSHQTQGRASCRAPPGVLIGSLTLSS</sequence>
<evidence type="ECO:0000313" key="2">
    <source>
        <dbReference type="Proteomes" id="UP000314294"/>
    </source>
</evidence>
<evidence type="ECO:0000313" key="1">
    <source>
        <dbReference type="EMBL" id="TNN76083.1"/>
    </source>
</evidence>
<dbReference type="AlphaFoldDB" id="A0A4Z2IG32"/>
<dbReference type="Proteomes" id="UP000314294">
    <property type="component" value="Unassembled WGS sequence"/>
</dbReference>
<keyword evidence="2" id="KW-1185">Reference proteome</keyword>
<accession>A0A4Z2IG32</accession>
<gene>
    <name evidence="1" type="ORF">EYF80_013614</name>
</gene>
<dbReference type="EMBL" id="SRLO01000096">
    <property type="protein sequence ID" value="TNN76083.1"/>
    <property type="molecule type" value="Genomic_DNA"/>
</dbReference>
<reference evidence="1 2" key="1">
    <citation type="submission" date="2019-03" db="EMBL/GenBank/DDBJ databases">
        <title>First draft genome of Liparis tanakae, snailfish: a comprehensive survey of snailfish specific genes.</title>
        <authorList>
            <person name="Kim W."/>
            <person name="Song I."/>
            <person name="Jeong J.-H."/>
            <person name="Kim D."/>
            <person name="Kim S."/>
            <person name="Ryu S."/>
            <person name="Song J.Y."/>
            <person name="Lee S.K."/>
        </authorList>
    </citation>
    <scope>NUCLEOTIDE SEQUENCE [LARGE SCALE GENOMIC DNA]</scope>
    <source>
        <tissue evidence="1">Muscle</tissue>
    </source>
</reference>
<protein>
    <submittedName>
        <fullName evidence="1">Uncharacterized protein</fullName>
    </submittedName>
</protein>